<dbReference type="GO" id="GO:0008124">
    <property type="term" value="F:4-alpha-hydroxytetrahydrobiopterin dehydratase activity"/>
    <property type="evidence" value="ECO:0007669"/>
    <property type="project" value="UniProtKB-EC"/>
</dbReference>
<name>A0ABT0M595_9RHOB</name>
<dbReference type="NCBIfam" id="NF002018">
    <property type="entry name" value="PRK00823.1-3"/>
    <property type="match status" value="1"/>
</dbReference>
<dbReference type="EC" id="4.2.1.96" evidence="4"/>
<evidence type="ECO:0000256" key="3">
    <source>
        <dbReference type="ARBA" id="ARBA00023239"/>
    </source>
</evidence>
<evidence type="ECO:0000256" key="4">
    <source>
        <dbReference type="HAMAP-Rule" id="MF_00434"/>
    </source>
</evidence>
<dbReference type="RefSeq" id="WP_249060082.1">
    <property type="nucleotide sequence ID" value="NZ_JALZWP010000017.1"/>
</dbReference>
<gene>
    <name evidence="5" type="ORF">M3N55_13855</name>
</gene>
<protein>
    <recommendedName>
        <fullName evidence="4">Putative pterin-4-alpha-carbinolamine dehydratase</fullName>
        <shortName evidence="4">PHS</shortName>
        <ecNumber evidence="4">4.2.1.96</ecNumber>
    </recommendedName>
    <alternativeName>
        <fullName evidence="4">4-alpha-hydroxy-tetrahydropterin dehydratase</fullName>
    </alternativeName>
    <alternativeName>
        <fullName evidence="4">Pterin carbinolamine dehydratase</fullName>
        <shortName evidence="4">PCD</shortName>
    </alternativeName>
</protein>
<comment type="caution">
    <text evidence="5">The sequence shown here is derived from an EMBL/GenBank/DDBJ whole genome shotgun (WGS) entry which is preliminary data.</text>
</comment>
<dbReference type="Gene3D" id="3.30.1360.20">
    <property type="entry name" value="Transcriptional coactivator/pterin dehydratase"/>
    <property type="match status" value="1"/>
</dbReference>
<sequence length="95" mass="10583">MADKLTDRTALDPLLANGWALADGRDALEKTYTFANFIDAFGWMTRAAIVAEKMNHHPEWFNVYKTVKVTLTTHDVDGLSDLDIKLAQAMDKLAG</sequence>
<organism evidence="5 6">
    <name type="scientific">Roseinatronobacter domitianus</name>
    <dbReference type="NCBI Taxonomy" id="2940293"/>
    <lineage>
        <taxon>Bacteria</taxon>
        <taxon>Pseudomonadati</taxon>
        <taxon>Pseudomonadota</taxon>
        <taxon>Alphaproteobacteria</taxon>
        <taxon>Rhodobacterales</taxon>
        <taxon>Paracoccaceae</taxon>
        <taxon>Roseinatronobacter</taxon>
    </lineage>
</organism>
<comment type="similarity">
    <text evidence="2 4">Belongs to the pterin-4-alpha-carbinolamine dehydratase family.</text>
</comment>
<dbReference type="Proteomes" id="UP001202550">
    <property type="component" value="Unassembled WGS sequence"/>
</dbReference>
<dbReference type="SUPFAM" id="SSF55248">
    <property type="entry name" value="PCD-like"/>
    <property type="match status" value="1"/>
</dbReference>
<comment type="catalytic activity">
    <reaction evidence="1 4">
        <text>(4aS,6R)-4a-hydroxy-L-erythro-5,6,7,8-tetrahydrobiopterin = (6R)-L-erythro-6,7-dihydrobiopterin + H2O</text>
        <dbReference type="Rhea" id="RHEA:11920"/>
        <dbReference type="ChEBI" id="CHEBI:15377"/>
        <dbReference type="ChEBI" id="CHEBI:15642"/>
        <dbReference type="ChEBI" id="CHEBI:43120"/>
        <dbReference type="EC" id="4.2.1.96"/>
    </reaction>
</comment>
<dbReference type="InterPro" id="IPR036428">
    <property type="entry name" value="PCD_sf"/>
</dbReference>
<dbReference type="EMBL" id="JALZWP010000017">
    <property type="protein sequence ID" value="MCL1629818.1"/>
    <property type="molecule type" value="Genomic_DNA"/>
</dbReference>
<dbReference type="HAMAP" id="MF_00434">
    <property type="entry name" value="Pterin_4_alpha"/>
    <property type="match status" value="1"/>
</dbReference>
<dbReference type="PANTHER" id="PTHR12599">
    <property type="entry name" value="PTERIN-4-ALPHA-CARBINOLAMINE DEHYDRATASE"/>
    <property type="match status" value="1"/>
</dbReference>
<dbReference type="Pfam" id="PF01329">
    <property type="entry name" value="Pterin_4a"/>
    <property type="match status" value="1"/>
</dbReference>
<keyword evidence="3 4" id="KW-0456">Lyase</keyword>
<evidence type="ECO:0000313" key="5">
    <source>
        <dbReference type="EMBL" id="MCL1629818.1"/>
    </source>
</evidence>
<accession>A0ABT0M595</accession>
<dbReference type="InterPro" id="IPR001533">
    <property type="entry name" value="Pterin_deHydtase"/>
</dbReference>
<reference evidence="5 6" key="1">
    <citation type="submission" date="2022-05" db="EMBL/GenBank/DDBJ databases">
        <title>Seasonal and diel survey of microbial diversity of the Tyrrhenian coast.</title>
        <authorList>
            <person name="Gattoni G."/>
            <person name="Corral P."/>
        </authorList>
    </citation>
    <scope>NUCLEOTIDE SEQUENCE [LARGE SCALE GENOMIC DNA]</scope>
    <source>
        <strain evidence="5 6">V10</strain>
    </source>
</reference>
<dbReference type="PANTHER" id="PTHR12599:SF0">
    <property type="entry name" value="PTERIN-4-ALPHA-CARBINOLAMINE DEHYDRATASE"/>
    <property type="match status" value="1"/>
</dbReference>
<evidence type="ECO:0000256" key="1">
    <source>
        <dbReference type="ARBA" id="ARBA00001554"/>
    </source>
</evidence>
<keyword evidence="6" id="KW-1185">Reference proteome</keyword>
<proteinExistence type="inferred from homology"/>
<dbReference type="CDD" id="cd00914">
    <property type="entry name" value="PCD_DCoH_subfamily_b"/>
    <property type="match status" value="1"/>
</dbReference>
<evidence type="ECO:0000313" key="6">
    <source>
        <dbReference type="Proteomes" id="UP001202550"/>
    </source>
</evidence>
<evidence type="ECO:0000256" key="2">
    <source>
        <dbReference type="ARBA" id="ARBA00006472"/>
    </source>
</evidence>